<dbReference type="OrthoDB" id="5847761at2759"/>
<protein>
    <recommendedName>
        <fullName evidence="3">MSP domain-containing protein</fullName>
    </recommendedName>
</protein>
<dbReference type="Proteomes" id="UP000053660">
    <property type="component" value="Unassembled WGS sequence"/>
</dbReference>
<evidence type="ECO:0000313" key="1">
    <source>
        <dbReference type="EMBL" id="KHJ90202.1"/>
    </source>
</evidence>
<proteinExistence type="predicted"/>
<accession>A0A0B1T349</accession>
<dbReference type="AlphaFoldDB" id="A0A0B1T349"/>
<keyword evidence="2" id="KW-1185">Reference proteome</keyword>
<dbReference type="SUPFAM" id="SSF49354">
    <property type="entry name" value="PapD-like"/>
    <property type="match status" value="1"/>
</dbReference>
<organism evidence="1 2">
    <name type="scientific">Oesophagostomum dentatum</name>
    <name type="common">Nodular worm</name>
    <dbReference type="NCBI Taxonomy" id="61180"/>
    <lineage>
        <taxon>Eukaryota</taxon>
        <taxon>Metazoa</taxon>
        <taxon>Ecdysozoa</taxon>
        <taxon>Nematoda</taxon>
        <taxon>Chromadorea</taxon>
        <taxon>Rhabditida</taxon>
        <taxon>Rhabditina</taxon>
        <taxon>Rhabditomorpha</taxon>
        <taxon>Strongyloidea</taxon>
        <taxon>Strongylidae</taxon>
        <taxon>Oesophagostomum</taxon>
    </lineage>
</organism>
<dbReference type="EMBL" id="KN553271">
    <property type="protein sequence ID" value="KHJ90202.1"/>
    <property type="molecule type" value="Genomic_DNA"/>
</dbReference>
<dbReference type="Gene3D" id="2.60.40.10">
    <property type="entry name" value="Immunoglobulins"/>
    <property type="match status" value="1"/>
</dbReference>
<evidence type="ECO:0000313" key="2">
    <source>
        <dbReference type="Proteomes" id="UP000053660"/>
    </source>
</evidence>
<dbReference type="InterPro" id="IPR013783">
    <property type="entry name" value="Ig-like_fold"/>
</dbReference>
<gene>
    <name evidence="1" type="ORF">OESDEN_09956</name>
</gene>
<dbReference type="InterPro" id="IPR008962">
    <property type="entry name" value="PapD-like_sf"/>
</dbReference>
<evidence type="ECO:0008006" key="3">
    <source>
        <dbReference type="Google" id="ProtNLM"/>
    </source>
</evidence>
<name>A0A0B1T349_OESDE</name>
<sequence>MEDYSARGQIVGEETIFTVWKKTVKPPEFTLKDVTISKALPFLSVTITPDVYLIEGINEQTVNHRIENESPFPVVVKVLATAPRRFGISKNNFFIDKKSSTDVEDRFLVFTDVSSV</sequence>
<reference evidence="1 2" key="1">
    <citation type="submission" date="2014-03" db="EMBL/GenBank/DDBJ databases">
        <title>Draft genome of the hookworm Oesophagostomum dentatum.</title>
        <authorList>
            <person name="Mitreva M."/>
        </authorList>
    </citation>
    <scope>NUCLEOTIDE SEQUENCE [LARGE SCALE GENOMIC DNA]</scope>
    <source>
        <strain evidence="1 2">OD-Hann</strain>
    </source>
</reference>